<dbReference type="GeneID" id="36550946"/>
<protein>
    <submittedName>
        <fullName evidence="1">Uncharacterized protein</fullName>
    </submittedName>
</protein>
<dbReference type="EMBL" id="MSFO01000001">
    <property type="protein sequence ID" value="PLB53714.1"/>
    <property type="molecule type" value="Genomic_DNA"/>
</dbReference>
<dbReference type="Proteomes" id="UP000234275">
    <property type="component" value="Unassembled WGS sequence"/>
</dbReference>
<sequence length="169" mass="19030">MLGVTWPACDRRPSRQFQVSSSSTFLPVSSHLFLNPAAIYLNPDRSRSRIASSKICRSHHQPHVESGRDHACHATDIQVEWTDQDTRLNGAKGLLIRRRHNIRNGVMDNRQTKESVADYGVSSSMNVVLHTLVPSSRYPDEDSKMTALDEGKQSSQESRFLALFLLIPC</sequence>
<proteinExistence type="predicted"/>
<evidence type="ECO:0000313" key="1">
    <source>
        <dbReference type="EMBL" id="PLB53714.1"/>
    </source>
</evidence>
<name>A0A2I2GLG0_9EURO</name>
<keyword evidence="2" id="KW-1185">Reference proteome</keyword>
<dbReference type="VEuPathDB" id="FungiDB:P170DRAFT_3039"/>
<organism evidence="1 2">
    <name type="scientific">Aspergillus steynii IBT 23096</name>
    <dbReference type="NCBI Taxonomy" id="1392250"/>
    <lineage>
        <taxon>Eukaryota</taxon>
        <taxon>Fungi</taxon>
        <taxon>Dikarya</taxon>
        <taxon>Ascomycota</taxon>
        <taxon>Pezizomycotina</taxon>
        <taxon>Eurotiomycetes</taxon>
        <taxon>Eurotiomycetidae</taxon>
        <taxon>Eurotiales</taxon>
        <taxon>Aspergillaceae</taxon>
        <taxon>Aspergillus</taxon>
        <taxon>Aspergillus subgen. Circumdati</taxon>
    </lineage>
</organism>
<evidence type="ECO:0000313" key="2">
    <source>
        <dbReference type="Proteomes" id="UP000234275"/>
    </source>
</evidence>
<gene>
    <name evidence="1" type="ORF">P170DRAFT_3039</name>
</gene>
<dbReference type="AlphaFoldDB" id="A0A2I2GLG0"/>
<comment type="caution">
    <text evidence="1">The sequence shown here is derived from an EMBL/GenBank/DDBJ whole genome shotgun (WGS) entry which is preliminary data.</text>
</comment>
<reference evidence="1 2" key="1">
    <citation type="submission" date="2016-12" db="EMBL/GenBank/DDBJ databases">
        <title>The genomes of Aspergillus section Nigri reveals drivers in fungal speciation.</title>
        <authorList>
            <consortium name="DOE Joint Genome Institute"/>
            <person name="Vesth T.C."/>
            <person name="Nybo J."/>
            <person name="Theobald S."/>
            <person name="Brandl J."/>
            <person name="Frisvad J.C."/>
            <person name="Nielsen K.F."/>
            <person name="Lyhne E.K."/>
            <person name="Kogle M.E."/>
            <person name="Kuo A."/>
            <person name="Riley R."/>
            <person name="Clum A."/>
            <person name="Nolan M."/>
            <person name="Lipzen A."/>
            <person name="Salamov A."/>
            <person name="Henrissat B."/>
            <person name="Wiebenga A."/>
            <person name="De Vries R.P."/>
            <person name="Grigoriev I.V."/>
            <person name="Mortensen U.H."/>
            <person name="Andersen M.R."/>
            <person name="Baker S.E."/>
        </authorList>
    </citation>
    <scope>NUCLEOTIDE SEQUENCE [LARGE SCALE GENOMIC DNA]</scope>
    <source>
        <strain evidence="1 2">IBT 23096</strain>
    </source>
</reference>
<dbReference type="RefSeq" id="XP_024709016.1">
    <property type="nucleotide sequence ID" value="XM_024843246.1"/>
</dbReference>
<accession>A0A2I2GLG0</accession>